<evidence type="ECO:0000256" key="5">
    <source>
        <dbReference type="ARBA" id="ARBA00022884"/>
    </source>
</evidence>
<geneLocation type="chloroplast" evidence="10"/>
<dbReference type="GO" id="GO:0008033">
    <property type="term" value="P:tRNA processing"/>
    <property type="evidence" value="ECO:0007669"/>
    <property type="project" value="UniProtKB-KW"/>
</dbReference>
<proteinExistence type="inferred from homology"/>
<dbReference type="GO" id="GO:0009507">
    <property type="term" value="C:chloroplast"/>
    <property type="evidence" value="ECO:0007669"/>
    <property type="project" value="UniProtKB-SubCell"/>
</dbReference>
<feature type="domain" description="Domain X" evidence="8">
    <location>
        <begin position="365"/>
        <end position="483"/>
    </location>
</feature>
<dbReference type="HAMAP" id="MF_01390">
    <property type="entry name" value="MatK"/>
    <property type="match status" value="1"/>
</dbReference>
<organism evidence="10">
    <name type="scientific">Campanula fastigiata</name>
    <dbReference type="NCBI Taxonomy" id="428169"/>
    <lineage>
        <taxon>Eukaryota</taxon>
        <taxon>Viridiplantae</taxon>
        <taxon>Streptophyta</taxon>
        <taxon>Embryophyta</taxon>
        <taxon>Tracheophyta</taxon>
        <taxon>Spermatophyta</taxon>
        <taxon>Magnoliopsida</taxon>
        <taxon>eudicotyledons</taxon>
        <taxon>Gunneridae</taxon>
        <taxon>Pentapetalae</taxon>
        <taxon>asterids</taxon>
        <taxon>campanulids</taxon>
        <taxon>Asterales</taxon>
        <taxon>Campanulaceae</taxon>
        <taxon>Campanula</taxon>
    </lineage>
</organism>
<comment type="subcellular location">
    <subcellularLocation>
        <location evidence="6">Plastid</location>
        <location evidence="6">Chloroplast</location>
    </subcellularLocation>
</comment>
<keyword evidence="2 7" id="KW-0934">Plastid</keyword>
<dbReference type="InterPro" id="IPR024942">
    <property type="entry name" value="Maturase_MatK_N"/>
</dbReference>
<keyword evidence="3 6" id="KW-0507">mRNA processing</keyword>
<dbReference type="PANTHER" id="PTHR34811">
    <property type="entry name" value="MATURASE K"/>
    <property type="match status" value="1"/>
</dbReference>
<evidence type="ECO:0000256" key="3">
    <source>
        <dbReference type="ARBA" id="ARBA00022664"/>
    </source>
</evidence>
<comment type="function">
    <text evidence="6 7">Usually encoded in the trnK tRNA gene intron. Probably assists in splicing its own and other chloroplast group II introns.</text>
</comment>
<dbReference type="GO" id="GO:0008380">
    <property type="term" value="P:RNA splicing"/>
    <property type="evidence" value="ECO:0007669"/>
    <property type="project" value="UniProtKB-UniRule"/>
</dbReference>
<dbReference type="InterPro" id="IPR024937">
    <property type="entry name" value="Domain_X"/>
</dbReference>
<dbReference type="Pfam" id="PF01824">
    <property type="entry name" value="MatK_N"/>
    <property type="match status" value="1"/>
</dbReference>
<reference evidence="10" key="1">
    <citation type="submission" date="2016-12" db="EMBL/GenBank/DDBJ databases">
        <title>Dynamic diversification history with rate upshifts in Holarctic bell-flowers (Campanula and allies).</title>
        <authorList>
            <person name="Korotkova N."/>
            <person name="Petersen J."/>
            <person name="Henning T."/>
            <person name="Borsch T."/>
            <person name="Kilian N."/>
            <person name="Jones K.E."/>
        </authorList>
    </citation>
    <scope>NUCLEOTIDE SEQUENCE</scope>
    <source>
        <strain evidence="10">CAM258</strain>
    </source>
</reference>
<keyword evidence="5 6" id="KW-0694">RNA-binding</keyword>
<evidence type="ECO:0000256" key="4">
    <source>
        <dbReference type="ARBA" id="ARBA00022694"/>
    </source>
</evidence>
<name>A0A1R3UY65_9ASTR</name>
<dbReference type="Pfam" id="PF01348">
    <property type="entry name" value="Intron_maturas2"/>
    <property type="match status" value="1"/>
</dbReference>
<keyword evidence="7 10" id="KW-0150">Chloroplast</keyword>
<evidence type="ECO:0000256" key="1">
    <source>
        <dbReference type="ARBA" id="ARBA00006621"/>
    </source>
</evidence>
<evidence type="ECO:0000256" key="2">
    <source>
        <dbReference type="ARBA" id="ARBA00022640"/>
    </source>
</evidence>
<dbReference type="AlphaFoldDB" id="A0A1R3UY65"/>
<evidence type="ECO:0000259" key="9">
    <source>
        <dbReference type="Pfam" id="PF01824"/>
    </source>
</evidence>
<gene>
    <name evidence="6 10" type="primary">matK</name>
</gene>
<dbReference type="GO" id="GO:0003723">
    <property type="term" value="F:RNA binding"/>
    <property type="evidence" value="ECO:0007669"/>
    <property type="project" value="UniProtKB-KW"/>
</dbReference>
<protein>
    <recommendedName>
        <fullName evidence="6">Maturase K</fullName>
    </recommendedName>
    <alternativeName>
        <fullName evidence="6">Intron maturase</fullName>
    </alternativeName>
</protein>
<evidence type="ECO:0000259" key="8">
    <source>
        <dbReference type="Pfam" id="PF01348"/>
    </source>
</evidence>
<keyword evidence="4 6" id="KW-0819">tRNA processing</keyword>
<accession>A0A1R3UY65</accession>
<dbReference type="EMBL" id="LT706724">
    <property type="protein sequence ID" value="SIP85493.1"/>
    <property type="molecule type" value="Genomic_DNA"/>
</dbReference>
<dbReference type="GO" id="GO:0006397">
    <property type="term" value="P:mRNA processing"/>
    <property type="evidence" value="ECO:0007669"/>
    <property type="project" value="UniProtKB-KW"/>
</dbReference>
<dbReference type="InterPro" id="IPR002866">
    <property type="entry name" value="Maturase_MatK"/>
</dbReference>
<feature type="domain" description="Maturase MatK N-terminal" evidence="9">
    <location>
        <begin position="1"/>
        <end position="335"/>
    </location>
</feature>
<dbReference type="PANTHER" id="PTHR34811:SF1">
    <property type="entry name" value="MATURASE K"/>
    <property type="match status" value="1"/>
</dbReference>
<comment type="similarity">
    <text evidence="1 6">Belongs to the intron maturase 2 family. MatK subfamily.</text>
</comment>
<evidence type="ECO:0000256" key="7">
    <source>
        <dbReference type="RuleBase" id="RU004226"/>
    </source>
</evidence>
<sequence length="509" mass="60363">MEQFQRAFELDRFQQHDFLYPLIFQEYIYALAHDQGLNGSILLKNRRYNNKFSLLIVKRLILRMYDHHYLIHSTNHCNQNPFWRRTHFFESQIISEAFSVIMEIPFSLRLLSWLQKFDKTGEGRVKSENLRSIHSIFSFLEDRISHLHYILNILIPYPIHLEILVQALRYWLKDASSLHFIRFFLHEFHNSNSLIKSKKVGPSFSERNQRFFFFLYNSHVCQYESIFIFLRNQSSHLRSTSSKALGERMHFYGKIQHLGEVLSMAFPANLSRFTDSFMHYVRYQGKSILVSKGTSLIMNKWQYYFVNLWQSYFYLWSQPRRIHINQLSHHSLDFLAYFSSVRRTTSTVRNQMLAKLFLSDNAIQKFDTFVPIIILIGSLAQSKFCNKAGYPSSKAVWVDLSDADIIDRFGRISRNLSHYYSGSSKKKSLLRIKYILQLSCARTLARKHKSTVRAFVKRFGSEFLEEFFTAEEQVLSFTFPRVSSSSRRLYSAKVWYLDISCINAFANPN</sequence>
<evidence type="ECO:0000313" key="10">
    <source>
        <dbReference type="EMBL" id="SIP85493.1"/>
    </source>
</evidence>
<evidence type="ECO:0000256" key="6">
    <source>
        <dbReference type="HAMAP-Rule" id="MF_01390"/>
    </source>
</evidence>